<proteinExistence type="predicted"/>
<protein>
    <submittedName>
        <fullName evidence="1">Uncharacterized protein</fullName>
    </submittedName>
</protein>
<accession>A0AB33JXP5</accession>
<dbReference type="EMBL" id="AP035881">
    <property type="protein sequence ID" value="BFP45097.1"/>
    <property type="molecule type" value="Genomic_DNA"/>
</dbReference>
<evidence type="ECO:0000313" key="1">
    <source>
        <dbReference type="EMBL" id="BFP45097.1"/>
    </source>
</evidence>
<dbReference type="AlphaFoldDB" id="A0AB33JXP5"/>
<sequence length="67" mass="6489">MDGVDVLLADMGELLGGASGEFDLRVGSEQDVSGGLVEGVGGSAVPGAEPARAAGEVGGFDVLNLNS</sequence>
<name>A0AB33JXP5_9ACTN</name>
<reference evidence="1" key="1">
    <citation type="submission" date="2024-07" db="EMBL/GenBank/DDBJ databases">
        <title>Complete genome sequences of cellulolytic bacteria, Kitasatospora sp. CMC57 and Streptomyces sp. CMC78, isolated from Japanese agricultural soil.</title>
        <authorList>
            <person name="Hashimoto T."/>
            <person name="Ito M."/>
            <person name="Iwamoto M."/>
            <person name="Fukahori D."/>
            <person name="Shoda T."/>
            <person name="Sakoda M."/>
            <person name="Morohoshi T."/>
            <person name="Mitsuboshi M."/>
            <person name="Nishizawa T."/>
        </authorList>
    </citation>
    <scope>NUCLEOTIDE SEQUENCE</scope>
    <source>
        <strain evidence="1">CMC57</strain>
    </source>
</reference>
<gene>
    <name evidence="1" type="ORF">KCMC57_14650</name>
</gene>
<dbReference type="RefSeq" id="WP_408649627.1">
    <property type="nucleotide sequence ID" value="NZ_AP035881.2"/>
</dbReference>
<organism evidence="1">
    <name type="scientific">Kitasatospora sp. CMC57</name>
    <dbReference type="NCBI Taxonomy" id="3231513"/>
    <lineage>
        <taxon>Bacteria</taxon>
        <taxon>Bacillati</taxon>
        <taxon>Actinomycetota</taxon>
        <taxon>Actinomycetes</taxon>
        <taxon>Kitasatosporales</taxon>
        <taxon>Streptomycetaceae</taxon>
        <taxon>Kitasatospora</taxon>
    </lineage>
</organism>